<protein>
    <submittedName>
        <fullName evidence="4">Uncharacterized protein LOC108821114</fullName>
    </submittedName>
</protein>
<feature type="compositionally biased region" description="Basic and acidic residues" evidence="1">
    <location>
        <begin position="567"/>
        <end position="578"/>
    </location>
</feature>
<feature type="compositionally biased region" description="Basic residues" evidence="1">
    <location>
        <begin position="534"/>
        <end position="560"/>
    </location>
</feature>
<proteinExistence type="predicted"/>
<dbReference type="OrthoDB" id="753279at2759"/>
<dbReference type="AlphaFoldDB" id="A0A6J0KP41"/>
<feature type="compositionally biased region" description="Low complexity" evidence="1">
    <location>
        <begin position="134"/>
        <end position="153"/>
    </location>
</feature>
<accession>A0A6J0KP41</accession>
<evidence type="ECO:0000256" key="1">
    <source>
        <dbReference type="SAM" id="MobiDB-lite"/>
    </source>
</evidence>
<dbReference type="Pfam" id="PF06972">
    <property type="entry name" value="GIP1_N"/>
    <property type="match status" value="1"/>
</dbReference>
<feature type="region of interest" description="Disordered" evidence="1">
    <location>
        <begin position="51"/>
        <end position="200"/>
    </location>
</feature>
<dbReference type="RefSeq" id="XP_018449665.1">
    <property type="nucleotide sequence ID" value="XM_018594163.2"/>
</dbReference>
<evidence type="ECO:0000259" key="2">
    <source>
        <dbReference type="Pfam" id="PF06972"/>
    </source>
</evidence>
<feature type="region of interest" description="Disordered" evidence="1">
    <location>
        <begin position="366"/>
        <end position="390"/>
    </location>
</feature>
<dbReference type="InterPro" id="IPR009060">
    <property type="entry name" value="UBA-like_sf"/>
</dbReference>
<feature type="region of interest" description="Disordered" evidence="1">
    <location>
        <begin position="213"/>
        <end position="256"/>
    </location>
</feature>
<name>A0A6J0KP41_RAPSA</name>
<reference evidence="4" key="2">
    <citation type="submission" date="2025-08" db="UniProtKB">
        <authorList>
            <consortium name="RefSeq"/>
        </authorList>
    </citation>
    <scope>IDENTIFICATION</scope>
    <source>
        <tissue evidence="4">Leaf</tissue>
    </source>
</reference>
<feature type="compositionally biased region" description="Basic and acidic residues" evidence="1">
    <location>
        <begin position="61"/>
        <end position="70"/>
    </location>
</feature>
<dbReference type="SUPFAM" id="SSF46934">
    <property type="entry name" value="UBA-like"/>
    <property type="match status" value="1"/>
</dbReference>
<reference evidence="3" key="1">
    <citation type="journal article" date="2019" name="Database">
        <title>The radish genome database (RadishGD): an integrated information resource for radish genomics.</title>
        <authorList>
            <person name="Yu H.J."/>
            <person name="Baek S."/>
            <person name="Lee Y.J."/>
            <person name="Cho A."/>
            <person name="Mun J.H."/>
        </authorList>
    </citation>
    <scope>NUCLEOTIDE SEQUENCE [LARGE SCALE GENOMIC DNA]</scope>
    <source>
        <strain evidence="3">cv. WK10039</strain>
    </source>
</reference>
<feature type="compositionally biased region" description="Polar residues" evidence="1">
    <location>
        <begin position="366"/>
        <end position="380"/>
    </location>
</feature>
<feature type="domain" description="GBF-interacting protein 1 N-terminal" evidence="2">
    <location>
        <begin position="6"/>
        <end position="60"/>
    </location>
</feature>
<dbReference type="GeneID" id="108821114"/>
<evidence type="ECO:0000313" key="4">
    <source>
        <dbReference type="RefSeq" id="XP_018449665.1"/>
    </source>
</evidence>
<feature type="region of interest" description="Disordered" evidence="1">
    <location>
        <begin position="530"/>
        <end position="578"/>
    </location>
</feature>
<feature type="compositionally biased region" description="Basic and acidic residues" evidence="1">
    <location>
        <begin position="242"/>
        <end position="254"/>
    </location>
</feature>
<dbReference type="Proteomes" id="UP000504610">
    <property type="component" value="Chromosome 8"/>
</dbReference>
<sequence length="578" mass="64672">MGDQDNVSKMIKDLKEIVNCYDSEIYSMLVECNMDPDETVIRLLCQDPYQEVKSKRARKKDTKDQAESSRRRIPNHYNTARGGGNKFNSNETRLAQSVPANRRGNHWAGSSSAPAVRPPPNSDPKNAEVKKASKGSTGAASSSSLPAPAYQSAWAKANPGKKTMAEIVKMGKPRSSETQESGTKAPLKDEGSSTEKQDVYDPASSLLKPIAESNTHADRVSEPQHVDESRSSETQETGNKAPLKDEGSSVEKQDVSNPVSFLLKPAAECKTHANQVSEPQHVDEYQMEIKTNPVSSHPDVDLVAQCSHLRFGKYGFNHDLEDKRETGEDSSFRHLFNSLYEKEKEEEVLADNATDEKTSYQIDSTASNYHASSDSETQAAQHEEPSQEDLQMQNLERLITNAMDVRDESIPPHGAGQPLNEHPALDANYHQHGMPLGNHGDFTSDQSMPHGYMHAGFQQGFPVGNHQAPLAVVQNENSPIWHELQQPFLHAAPGGGVYIFSAHTSPSPHSMIQAQRLYLQQLSQQTAMSMDQLHHRHQHQHQHQYQHQHQHQHHHYHHQQRGGEASSRTREHQWRNNN</sequence>
<feature type="compositionally biased region" description="Basic and acidic residues" evidence="1">
    <location>
        <begin position="186"/>
        <end position="199"/>
    </location>
</feature>
<feature type="compositionally biased region" description="Polar residues" evidence="1">
    <location>
        <begin position="86"/>
        <end position="99"/>
    </location>
</feature>
<dbReference type="PANTHER" id="PTHR46445:SF9">
    <property type="entry name" value="GBF-INTERACTING PROTEIN 1 N-TERMINAL DOMAIN-CONTAINING PROTEIN"/>
    <property type="match status" value="1"/>
</dbReference>
<evidence type="ECO:0000313" key="3">
    <source>
        <dbReference type="Proteomes" id="UP000504610"/>
    </source>
</evidence>
<gene>
    <name evidence="4" type="primary">LOC108821114</name>
</gene>
<dbReference type="InterPro" id="IPR009719">
    <property type="entry name" value="GIP1_N"/>
</dbReference>
<dbReference type="PANTHER" id="PTHR46445">
    <property type="entry name" value="RNA POLYMERASE II DEGRADATION FACTOR-LIKE PROTEIN (DUF1296)"/>
    <property type="match status" value="1"/>
</dbReference>
<dbReference type="KEGG" id="rsz:108821114"/>
<organism evidence="3 4">
    <name type="scientific">Raphanus sativus</name>
    <name type="common">Radish</name>
    <name type="synonym">Raphanus raphanistrum var. sativus</name>
    <dbReference type="NCBI Taxonomy" id="3726"/>
    <lineage>
        <taxon>Eukaryota</taxon>
        <taxon>Viridiplantae</taxon>
        <taxon>Streptophyta</taxon>
        <taxon>Embryophyta</taxon>
        <taxon>Tracheophyta</taxon>
        <taxon>Spermatophyta</taxon>
        <taxon>Magnoliopsida</taxon>
        <taxon>eudicotyledons</taxon>
        <taxon>Gunneridae</taxon>
        <taxon>Pentapetalae</taxon>
        <taxon>rosids</taxon>
        <taxon>malvids</taxon>
        <taxon>Brassicales</taxon>
        <taxon>Brassicaceae</taxon>
        <taxon>Brassiceae</taxon>
        <taxon>Raphanus</taxon>
    </lineage>
</organism>
<feature type="compositionally biased region" description="Basic and acidic residues" evidence="1">
    <location>
        <begin position="215"/>
        <end position="233"/>
    </location>
</feature>
<keyword evidence="3" id="KW-1185">Reference proteome</keyword>